<proteinExistence type="predicted"/>
<dbReference type="PANTHER" id="PTHR45957">
    <property type="entry name" value="ANAPHASE-PROMOTING COMPLEX SUBUNIT 2"/>
    <property type="match status" value="1"/>
</dbReference>
<dbReference type="Proteomes" id="UP000655225">
    <property type="component" value="Unassembled WGS sequence"/>
</dbReference>
<sequence length="204" mass="23445">MEMETSFPIHNIGILDSIGDDSINEILEGWNGYCVCTELLLKDTGDLSVGSEFVSHVHVLCKHGLDSLVQDHFLRALEETFEKNGASKFWQQFDAYSDVAILEMNKPCIEEDWLQQIICKSLEEISLEKQYQEKCLLMLVHALQSYKDSIAEERHNLDVDRVSLLSRYQLMVSSVLMTTLPRHFPGMCFRVSVDDSRMDIYLSD</sequence>
<dbReference type="EMBL" id="JABCRI010000010">
    <property type="protein sequence ID" value="KAF8399508.1"/>
    <property type="molecule type" value="Genomic_DNA"/>
</dbReference>
<comment type="caution">
    <text evidence="1">The sequence shown here is derived from an EMBL/GenBank/DDBJ whole genome shotgun (WGS) entry which is preliminary data.</text>
</comment>
<dbReference type="OrthoDB" id="1933527at2759"/>
<name>A0A835DDK7_TETSI</name>
<reference evidence="1 2" key="1">
    <citation type="submission" date="2020-04" db="EMBL/GenBank/DDBJ databases">
        <title>Plant Genome Project.</title>
        <authorList>
            <person name="Zhang R.-G."/>
        </authorList>
    </citation>
    <scope>NUCLEOTIDE SEQUENCE [LARGE SCALE GENOMIC DNA]</scope>
    <source>
        <strain evidence="1">YNK0</strain>
        <tissue evidence="1">Leaf</tissue>
    </source>
</reference>
<keyword evidence="2" id="KW-1185">Reference proteome</keyword>
<gene>
    <name evidence="1" type="ORF">HHK36_015375</name>
</gene>
<dbReference type="GO" id="GO:0070979">
    <property type="term" value="P:protein K11-linked ubiquitination"/>
    <property type="evidence" value="ECO:0007669"/>
    <property type="project" value="TreeGrafter"/>
</dbReference>
<evidence type="ECO:0000313" key="1">
    <source>
        <dbReference type="EMBL" id="KAF8399508.1"/>
    </source>
</evidence>
<organism evidence="1 2">
    <name type="scientific">Tetracentron sinense</name>
    <name type="common">Spur-leaf</name>
    <dbReference type="NCBI Taxonomy" id="13715"/>
    <lineage>
        <taxon>Eukaryota</taxon>
        <taxon>Viridiplantae</taxon>
        <taxon>Streptophyta</taxon>
        <taxon>Embryophyta</taxon>
        <taxon>Tracheophyta</taxon>
        <taxon>Spermatophyta</taxon>
        <taxon>Magnoliopsida</taxon>
        <taxon>Trochodendrales</taxon>
        <taxon>Trochodendraceae</taxon>
        <taxon>Tetracentron</taxon>
    </lineage>
</organism>
<accession>A0A835DDK7</accession>
<dbReference type="OMA" id="CVCTELL"/>
<dbReference type="AlphaFoldDB" id="A0A835DDK7"/>
<dbReference type="InterPro" id="IPR044554">
    <property type="entry name" value="ANAPC2"/>
</dbReference>
<dbReference type="GO" id="GO:0005680">
    <property type="term" value="C:anaphase-promoting complex"/>
    <property type="evidence" value="ECO:0007669"/>
    <property type="project" value="TreeGrafter"/>
</dbReference>
<dbReference type="GO" id="GO:0007091">
    <property type="term" value="P:metaphase/anaphase transition of mitotic cell cycle"/>
    <property type="evidence" value="ECO:0007669"/>
    <property type="project" value="TreeGrafter"/>
</dbReference>
<evidence type="ECO:0000313" key="2">
    <source>
        <dbReference type="Proteomes" id="UP000655225"/>
    </source>
</evidence>
<protein>
    <submittedName>
        <fullName evidence="1">Uncharacterized protein</fullName>
    </submittedName>
</protein>
<dbReference type="PANTHER" id="PTHR45957:SF1">
    <property type="entry name" value="ANAPHASE-PROMOTING COMPLEX SUBUNIT 2"/>
    <property type="match status" value="1"/>
</dbReference>